<dbReference type="Gene3D" id="1.10.630.10">
    <property type="entry name" value="Cytochrome P450"/>
    <property type="match status" value="1"/>
</dbReference>
<proteinExistence type="predicted"/>
<dbReference type="GO" id="GO:0020037">
    <property type="term" value="F:heme binding"/>
    <property type="evidence" value="ECO:0007669"/>
    <property type="project" value="InterPro"/>
</dbReference>
<dbReference type="InterPro" id="IPR036396">
    <property type="entry name" value="Cyt_P450_sf"/>
</dbReference>
<dbReference type="GO" id="GO:0005506">
    <property type="term" value="F:iron ion binding"/>
    <property type="evidence" value="ECO:0007669"/>
    <property type="project" value="InterPro"/>
</dbReference>
<dbReference type="OrthoDB" id="1470350at2759"/>
<dbReference type="SUPFAM" id="SSF48264">
    <property type="entry name" value="Cytochrome P450"/>
    <property type="match status" value="1"/>
</dbReference>
<dbReference type="Proteomes" id="UP000559256">
    <property type="component" value="Unassembled WGS sequence"/>
</dbReference>
<keyword evidence="2" id="KW-1185">Reference proteome</keyword>
<dbReference type="EMBL" id="JAACJM010000244">
    <property type="protein sequence ID" value="KAF5335277.1"/>
    <property type="molecule type" value="Genomic_DNA"/>
</dbReference>
<dbReference type="AlphaFoldDB" id="A0A8H5FG33"/>
<accession>A0A8H5FG33</accession>
<protein>
    <recommendedName>
        <fullName evidence="3">Cytochrome P450</fullName>
    </recommendedName>
</protein>
<name>A0A8H5FG33_9AGAR</name>
<evidence type="ECO:0008006" key="3">
    <source>
        <dbReference type="Google" id="ProtNLM"/>
    </source>
</evidence>
<organism evidence="1 2">
    <name type="scientific">Tetrapyrgos nigripes</name>
    <dbReference type="NCBI Taxonomy" id="182062"/>
    <lineage>
        <taxon>Eukaryota</taxon>
        <taxon>Fungi</taxon>
        <taxon>Dikarya</taxon>
        <taxon>Basidiomycota</taxon>
        <taxon>Agaricomycotina</taxon>
        <taxon>Agaricomycetes</taxon>
        <taxon>Agaricomycetidae</taxon>
        <taxon>Agaricales</taxon>
        <taxon>Marasmiineae</taxon>
        <taxon>Marasmiaceae</taxon>
        <taxon>Tetrapyrgos</taxon>
    </lineage>
</organism>
<dbReference type="GO" id="GO:0004497">
    <property type="term" value="F:monooxygenase activity"/>
    <property type="evidence" value="ECO:0007669"/>
    <property type="project" value="InterPro"/>
</dbReference>
<reference evidence="1 2" key="1">
    <citation type="journal article" date="2020" name="ISME J.">
        <title>Uncovering the hidden diversity of litter-decomposition mechanisms in mushroom-forming fungi.</title>
        <authorList>
            <person name="Floudas D."/>
            <person name="Bentzer J."/>
            <person name="Ahren D."/>
            <person name="Johansson T."/>
            <person name="Persson P."/>
            <person name="Tunlid A."/>
        </authorList>
    </citation>
    <scope>NUCLEOTIDE SEQUENCE [LARGE SCALE GENOMIC DNA]</scope>
    <source>
        <strain evidence="1 2">CBS 291.85</strain>
    </source>
</reference>
<dbReference type="InterPro" id="IPR001128">
    <property type="entry name" value="Cyt_P450"/>
</dbReference>
<dbReference type="GO" id="GO:0016705">
    <property type="term" value="F:oxidoreductase activity, acting on paired donors, with incorporation or reduction of molecular oxygen"/>
    <property type="evidence" value="ECO:0007669"/>
    <property type="project" value="InterPro"/>
</dbReference>
<evidence type="ECO:0000313" key="1">
    <source>
        <dbReference type="EMBL" id="KAF5335277.1"/>
    </source>
</evidence>
<evidence type="ECO:0000313" key="2">
    <source>
        <dbReference type="Proteomes" id="UP000559256"/>
    </source>
</evidence>
<comment type="caution">
    <text evidence="1">The sequence shown here is derived from an EMBL/GenBank/DDBJ whole genome shotgun (WGS) entry which is preliminary data.</text>
</comment>
<sequence>MTSLSFKTNASLPESEKFMDQLVISSMSVLTLGGQEITMGALSHHILMLAQHPEVQQKIRDEIKGAAEVASLAFRGYLLL</sequence>
<dbReference type="Pfam" id="PF00067">
    <property type="entry name" value="p450"/>
    <property type="match status" value="1"/>
</dbReference>
<gene>
    <name evidence="1" type="ORF">D9758_016240</name>
</gene>